<dbReference type="Proteomes" id="UP000273516">
    <property type="component" value="Unassembled WGS sequence"/>
</dbReference>
<evidence type="ECO:0000256" key="5">
    <source>
        <dbReference type="ARBA" id="ARBA00022679"/>
    </source>
</evidence>
<evidence type="ECO:0000256" key="4">
    <source>
        <dbReference type="ARBA" id="ARBA00016218"/>
    </source>
</evidence>
<reference evidence="14 15" key="1">
    <citation type="submission" date="2018-07" db="EMBL/GenBank/DDBJ databases">
        <authorList>
            <person name="Zhang Y."/>
            <person name="Wang L."/>
            <person name="Ma S."/>
        </authorList>
    </citation>
    <scope>NUCLEOTIDE SEQUENCE [LARGE SCALE GENOMIC DNA]</scope>
    <source>
        <strain evidence="14 15">4-2</strain>
    </source>
</reference>
<dbReference type="Pfam" id="PF01288">
    <property type="entry name" value="HPPK"/>
    <property type="match status" value="1"/>
</dbReference>
<comment type="similarity">
    <text evidence="2">Belongs to the HPPK family.</text>
</comment>
<keyword evidence="5 14" id="KW-0808">Transferase</keyword>
<accession>A0A3M0MYT3</accession>
<evidence type="ECO:0000313" key="14">
    <source>
        <dbReference type="EMBL" id="RMC36547.1"/>
    </source>
</evidence>
<evidence type="ECO:0000256" key="10">
    <source>
        <dbReference type="ARBA" id="ARBA00029409"/>
    </source>
</evidence>
<evidence type="ECO:0000256" key="7">
    <source>
        <dbReference type="ARBA" id="ARBA00022777"/>
    </source>
</evidence>
<dbReference type="GO" id="GO:0046654">
    <property type="term" value="P:tetrahydrofolate biosynthetic process"/>
    <property type="evidence" value="ECO:0007669"/>
    <property type="project" value="UniProtKB-UniPathway"/>
</dbReference>
<gene>
    <name evidence="14" type="primary">folK</name>
    <name evidence="14" type="ORF">C9E81_07815</name>
</gene>
<evidence type="ECO:0000256" key="6">
    <source>
        <dbReference type="ARBA" id="ARBA00022741"/>
    </source>
</evidence>
<dbReference type="PANTHER" id="PTHR43071:SF1">
    <property type="entry name" value="2-AMINO-4-HYDROXY-6-HYDROXYMETHYLDIHYDROPTERIDINE PYROPHOSPHOKINASE"/>
    <property type="match status" value="1"/>
</dbReference>
<keyword evidence="7 14" id="KW-0418">Kinase</keyword>
<dbReference type="InterPro" id="IPR035907">
    <property type="entry name" value="Hppk_sf"/>
</dbReference>
<dbReference type="CDD" id="cd00483">
    <property type="entry name" value="HPPK"/>
    <property type="match status" value="1"/>
</dbReference>
<feature type="domain" description="7,8-dihydro-6-hydroxymethylpterin-pyrophosphokinase" evidence="13">
    <location>
        <begin position="9"/>
        <end position="161"/>
    </location>
</feature>
<dbReference type="UniPathway" id="UPA00077">
    <property type="reaction ID" value="UER00155"/>
</dbReference>
<keyword evidence="6" id="KW-0547">Nucleotide-binding</keyword>
<dbReference type="GO" id="GO:0016301">
    <property type="term" value="F:kinase activity"/>
    <property type="evidence" value="ECO:0007669"/>
    <property type="project" value="UniProtKB-KW"/>
</dbReference>
<evidence type="ECO:0000256" key="2">
    <source>
        <dbReference type="ARBA" id="ARBA00005810"/>
    </source>
</evidence>
<dbReference type="GO" id="GO:0005524">
    <property type="term" value="F:ATP binding"/>
    <property type="evidence" value="ECO:0007669"/>
    <property type="project" value="UniProtKB-KW"/>
</dbReference>
<evidence type="ECO:0000256" key="12">
    <source>
        <dbReference type="ARBA" id="ARBA00033413"/>
    </source>
</evidence>
<keyword evidence="9" id="KW-0289">Folate biosynthesis</keyword>
<dbReference type="EMBL" id="QOKZ01000002">
    <property type="protein sequence ID" value="RMC36547.1"/>
    <property type="molecule type" value="Genomic_DNA"/>
</dbReference>
<dbReference type="SUPFAM" id="SSF55083">
    <property type="entry name" value="6-hydroxymethyl-7,8-dihydropterin pyrophosphokinase, HPPK"/>
    <property type="match status" value="1"/>
</dbReference>
<evidence type="ECO:0000256" key="3">
    <source>
        <dbReference type="ARBA" id="ARBA00013253"/>
    </source>
</evidence>
<name>A0A3M0MYT3_9RHOB</name>
<evidence type="ECO:0000313" key="15">
    <source>
        <dbReference type="Proteomes" id="UP000273516"/>
    </source>
</evidence>
<keyword evidence="15" id="KW-1185">Reference proteome</keyword>
<dbReference type="InterPro" id="IPR000550">
    <property type="entry name" value="Hppk"/>
</dbReference>
<evidence type="ECO:0000256" key="1">
    <source>
        <dbReference type="ARBA" id="ARBA00005051"/>
    </source>
</evidence>
<comment type="function">
    <text evidence="10">Catalyzes the transfer of pyrophosphate from adenosine triphosphate (ATP) to 6-hydroxymethyl-7,8-dihydropterin, an enzymatic step in folate biosynthesis pathway.</text>
</comment>
<dbReference type="Gene3D" id="3.30.70.560">
    <property type="entry name" value="7,8-Dihydro-6-hydroxymethylpterin-pyrophosphokinase HPPK"/>
    <property type="match status" value="1"/>
</dbReference>
<dbReference type="GO" id="GO:0046656">
    <property type="term" value="P:folic acid biosynthetic process"/>
    <property type="evidence" value="ECO:0007669"/>
    <property type="project" value="UniProtKB-KW"/>
</dbReference>
<dbReference type="OrthoDB" id="9808041at2"/>
<sequence length="199" mass="21754">MSQYKLALIALGANLPSAGADVGETLRLAASILHENPNTTITSFSRFWKTPAMPAGSGPDYVNAALTLRTTLPAQDLLSLLHEIEARFGRDRSTGRWSSRVLDLDLIALDDQILPDGDTQRLCMRLSPERQRTSAPETLILPHPRLQDRGFVLAPLAEIAPEWRHPVTGQSVAQMLAALPDEATRGMTPFAAREMPVLP</sequence>
<dbReference type="AlphaFoldDB" id="A0A3M0MYT3"/>
<dbReference type="NCBIfam" id="TIGR01498">
    <property type="entry name" value="folK"/>
    <property type="match status" value="1"/>
</dbReference>
<protein>
    <recommendedName>
        <fullName evidence="4">2-amino-4-hydroxy-6-hydroxymethyldihydropteridine pyrophosphokinase</fullName>
        <ecNumber evidence="3">2.7.6.3</ecNumber>
    </recommendedName>
    <alternativeName>
        <fullName evidence="11">6-hydroxymethyl-7,8-dihydropterin pyrophosphokinase</fullName>
    </alternativeName>
    <alternativeName>
        <fullName evidence="12">7,8-dihydro-6-hydroxymethylpterin-pyrophosphokinase</fullName>
    </alternativeName>
</protein>
<proteinExistence type="inferred from homology"/>
<keyword evidence="8" id="KW-0067">ATP-binding</keyword>
<comment type="caution">
    <text evidence="14">The sequence shown here is derived from an EMBL/GenBank/DDBJ whole genome shotgun (WGS) entry which is preliminary data.</text>
</comment>
<dbReference type="RefSeq" id="WP_122111717.1">
    <property type="nucleotide sequence ID" value="NZ_QOKZ01000002.1"/>
</dbReference>
<evidence type="ECO:0000256" key="9">
    <source>
        <dbReference type="ARBA" id="ARBA00022909"/>
    </source>
</evidence>
<evidence type="ECO:0000256" key="11">
    <source>
        <dbReference type="ARBA" id="ARBA00029766"/>
    </source>
</evidence>
<evidence type="ECO:0000259" key="13">
    <source>
        <dbReference type="Pfam" id="PF01288"/>
    </source>
</evidence>
<dbReference type="EC" id="2.7.6.3" evidence="3"/>
<dbReference type="PANTHER" id="PTHR43071">
    <property type="entry name" value="2-AMINO-4-HYDROXY-6-HYDROXYMETHYLDIHYDROPTERIDINE PYROPHOSPHOKINASE"/>
    <property type="match status" value="1"/>
</dbReference>
<comment type="pathway">
    <text evidence="1">Cofactor biosynthesis; tetrahydrofolate biosynthesis; 2-amino-4-hydroxy-6-hydroxymethyl-7,8-dihydropteridine diphosphate from 7,8-dihydroneopterin triphosphate: step 4/4.</text>
</comment>
<dbReference type="GO" id="GO:0003848">
    <property type="term" value="F:2-amino-4-hydroxy-6-hydroxymethyldihydropteridine diphosphokinase activity"/>
    <property type="evidence" value="ECO:0007669"/>
    <property type="project" value="UniProtKB-EC"/>
</dbReference>
<organism evidence="14 15">
    <name type="scientific">Paracoccus alkanivorans</name>
    <dbReference type="NCBI Taxonomy" id="2116655"/>
    <lineage>
        <taxon>Bacteria</taxon>
        <taxon>Pseudomonadati</taxon>
        <taxon>Pseudomonadota</taxon>
        <taxon>Alphaproteobacteria</taxon>
        <taxon>Rhodobacterales</taxon>
        <taxon>Paracoccaceae</taxon>
        <taxon>Paracoccus</taxon>
    </lineage>
</organism>
<evidence type="ECO:0000256" key="8">
    <source>
        <dbReference type="ARBA" id="ARBA00022840"/>
    </source>
</evidence>